<protein>
    <submittedName>
        <fullName evidence="1">Uncharacterized protein</fullName>
    </submittedName>
</protein>
<accession>A0A7J9FQ49</accession>
<evidence type="ECO:0000313" key="2">
    <source>
        <dbReference type="Proteomes" id="UP000593568"/>
    </source>
</evidence>
<dbReference type="EMBL" id="JABEZW010225859">
    <property type="protein sequence ID" value="MBA0787456.1"/>
    <property type="molecule type" value="Genomic_DNA"/>
</dbReference>
<evidence type="ECO:0000313" key="1">
    <source>
        <dbReference type="EMBL" id="MBA0787456.1"/>
    </source>
</evidence>
<dbReference type="Proteomes" id="UP000593568">
    <property type="component" value="Unassembled WGS sequence"/>
</dbReference>
<gene>
    <name evidence="1" type="ORF">Gotri_006868</name>
</gene>
<organism evidence="1 2">
    <name type="scientific">Gossypium trilobum</name>
    <dbReference type="NCBI Taxonomy" id="34281"/>
    <lineage>
        <taxon>Eukaryota</taxon>
        <taxon>Viridiplantae</taxon>
        <taxon>Streptophyta</taxon>
        <taxon>Embryophyta</taxon>
        <taxon>Tracheophyta</taxon>
        <taxon>Spermatophyta</taxon>
        <taxon>Magnoliopsida</taxon>
        <taxon>eudicotyledons</taxon>
        <taxon>Gunneridae</taxon>
        <taxon>Pentapetalae</taxon>
        <taxon>rosids</taxon>
        <taxon>malvids</taxon>
        <taxon>Malvales</taxon>
        <taxon>Malvaceae</taxon>
        <taxon>Malvoideae</taxon>
        <taxon>Gossypium</taxon>
    </lineage>
</organism>
<reference evidence="1 2" key="1">
    <citation type="journal article" date="2019" name="Genome Biol. Evol.">
        <title>Insights into the evolution of the New World diploid cottons (Gossypium, subgenus Houzingenia) based on genome sequencing.</title>
        <authorList>
            <person name="Grover C.E."/>
            <person name="Arick M.A. 2nd"/>
            <person name="Thrash A."/>
            <person name="Conover J.L."/>
            <person name="Sanders W.S."/>
            <person name="Peterson D.G."/>
            <person name="Frelichowski J.E."/>
            <person name="Scheffler J.A."/>
            <person name="Scheffler B.E."/>
            <person name="Wendel J.F."/>
        </authorList>
    </citation>
    <scope>NUCLEOTIDE SEQUENCE [LARGE SCALE GENOMIC DNA]</scope>
    <source>
        <strain evidence="1">8</strain>
        <tissue evidence="1">Leaf</tissue>
    </source>
</reference>
<proteinExistence type="predicted"/>
<sequence length="46" mass="5328">MQWLAQCEFAYKGNNYKKKVPQNTIGGGVRESITMSLWQVKKVPNR</sequence>
<comment type="caution">
    <text evidence="1">The sequence shown here is derived from an EMBL/GenBank/DDBJ whole genome shotgun (WGS) entry which is preliminary data.</text>
</comment>
<name>A0A7J9FQ49_9ROSI</name>
<dbReference type="AlphaFoldDB" id="A0A7J9FQ49"/>
<keyword evidence="2" id="KW-1185">Reference proteome</keyword>